<proteinExistence type="inferred from homology"/>
<dbReference type="InterPro" id="IPR022337">
    <property type="entry name" value="Inositol_monophosphatase_SuhB"/>
</dbReference>
<dbReference type="GO" id="GO:0046872">
    <property type="term" value="F:metal ion binding"/>
    <property type="evidence" value="ECO:0007669"/>
    <property type="project" value="UniProtKB-KW"/>
</dbReference>
<dbReference type="GO" id="GO:0007165">
    <property type="term" value="P:signal transduction"/>
    <property type="evidence" value="ECO:0007669"/>
    <property type="project" value="TreeGrafter"/>
</dbReference>
<dbReference type="OMA" id="QTIHYGR"/>
<dbReference type="PRINTS" id="PR01959">
    <property type="entry name" value="SBIMPHPHTASE"/>
</dbReference>
<accession>D7FKJ4</accession>
<dbReference type="PANTHER" id="PTHR20854">
    <property type="entry name" value="INOSITOL MONOPHOSPHATASE"/>
    <property type="match status" value="1"/>
</dbReference>
<evidence type="ECO:0000313" key="11">
    <source>
        <dbReference type="Proteomes" id="UP000002630"/>
    </source>
</evidence>
<feature type="binding site" evidence="7">
    <location>
        <position position="134"/>
    </location>
    <ligand>
        <name>Mg(2+)</name>
        <dbReference type="ChEBI" id="CHEBI:18420"/>
        <label>1</label>
        <note>catalytic</note>
    </ligand>
</feature>
<evidence type="ECO:0000256" key="2">
    <source>
        <dbReference type="ARBA" id="ARBA00001946"/>
    </source>
</evidence>
<keyword evidence="6 7" id="KW-0460">Magnesium</keyword>
<feature type="binding site" evidence="7">
    <location>
        <position position="167"/>
    </location>
    <ligand>
        <name>Mg(2+)</name>
        <dbReference type="ChEBI" id="CHEBI:18420"/>
        <label>1</label>
        <note>catalytic</note>
    </ligand>
</feature>
<dbReference type="eggNOG" id="KOG2951">
    <property type="taxonomic scope" value="Eukaryota"/>
</dbReference>
<dbReference type="FunFam" id="3.30.540.10:FF:000003">
    <property type="entry name" value="Inositol-1-monophosphatase"/>
    <property type="match status" value="1"/>
</dbReference>
<dbReference type="PROSITE" id="PS00629">
    <property type="entry name" value="IMP_1"/>
    <property type="match status" value="1"/>
</dbReference>
<feature type="binding site" evidence="7">
    <location>
        <position position="165"/>
    </location>
    <ligand>
        <name>Mg(2+)</name>
        <dbReference type="ChEBI" id="CHEBI:18420"/>
        <label>1</label>
        <note>catalytic</note>
    </ligand>
</feature>
<dbReference type="PROSITE" id="PS00630">
    <property type="entry name" value="IMP_2"/>
    <property type="match status" value="1"/>
</dbReference>
<dbReference type="UniPathway" id="UPA00823">
    <property type="reaction ID" value="UER00788"/>
</dbReference>
<evidence type="ECO:0000256" key="1">
    <source>
        <dbReference type="ARBA" id="ARBA00001033"/>
    </source>
</evidence>
<dbReference type="Proteomes" id="UP000002630">
    <property type="component" value="Linkage Group LG26"/>
</dbReference>
<evidence type="ECO:0000256" key="5">
    <source>
        <dbReference type="ARBA" id="ARBA00022801"/>
    </source>
</evidence>
<evidence type="ECO:0000256" key="4">
    <source>
        <dbReference type="ARBA" id="ARBA00022723"/>
    </source>
</evidence>
<sequence length="354" mass="37097">MKSATAFTVALLSLPGGTAFVLSSSRSDHSAMRRYPTKSQPTRHALLSRVASQRAPDTAAEGVVPDSQTLSEVLAAAVHAASEAGALMKAKVGADVLKTKFNPKDLLTEVDGQCQRVIEKVVSKQFPDHALLGEENVEPGAEASTVALSDALDGGGAAEWLWVVDPIDGTTNFVHGIPLSAVSIGVAYRGKVVVGCIYDPFRDELFTATSGNGAFLNGMKMKVGDQETIGEATVACGAPPGVLALGPCVRGMAALAPHVRTTRMLGSAAIMLAWVACGRLTCYWEPDLNSWDIAAGALLIQEAGGEMTDILGGPYSLSTRAIIGSNKLVHEEIRHILVEAKATRPDSTPQLKGR</sequence>
<keyword evidence="9" id="KW-0732">Signal</keyword>
<comment type="pathway">
    <text evidence="8">Polyol metabolism; myo-inositol biosynthesis; myo-inositol from D-glucose 6-phosphate: step 2/2.</text>
</comment>
<evidence type="ECO:0000313" key="10">
    <source>
        <dbReference type="EMBL" id="CBJ29396.1"/>
    </source>
</evidence>
<comment type="similarity">
    <text evidence="3 8">Belongs to the inositol monophosphatase superfamily.</text>
</comment>
<dbReference type="SUPFAM" id="SSF56655">
    <property type="entry name" value="Carbohydrate phosphatase"/>
    <property type="match status" value="1"/>
</dbReference>
<dbReference type="InterPro" id="IPR020550">
    <property type="entry name" value="Inositol_monophosphatase_CS"/>
</dbReference>
<evidence type="ECO:0000256" key="8">
    <source>
        <dbReference type="RuleBase" id="RU364068"/>
    </source>
</evidence>
<feature type="binding site" evidence="7">
    <location>
        <position position="168"/>
    </location>
    <ligand>
        <name>Mg(2+)</name>
        <dbReference type="ChEBI" id="CHEBI:18420"/>
        <label>1</label>
        <note>catalytic</note>
    </ligand>
</feature>
<comment type="cofactor">
    <cofactor evidence="2 7 8">
        <name>Mg(2+)</name>
        <dbReference type="ChEBI" id="CHEBI:18420"/>
    </cofactor>
</comment>
<dbReference type="EMBL" id="FN648026">
    <property type="protein sequence ID" value="CBJ29396.1"/>
    <property type="molecule type" value="Genomic_DNA"/>
</dbReference>
<dbReference type="GO" id="GO:0008934">
    <property type="term" value="F:inositol monophosphate 1-phosphatase activity"/>
    <property type="evidence" value="ECO:0007669"/>
    <property type="project" value="InterPro"/>
</dbReference>
<dbReference type="Gene3D" id="3.40.190.80">
    <property type="match status" value="1"/>
</dbReference>
<keyword evidence="4 7" id="KW-0479">Metal-binding</keyword>
<evidence type="ECO:0000256" key="7">
    <source>
        <dbReference type="PIRSR" id="PIRSR600760-2"/>
    </source>
</evidence>
<reference evidence="10 11" key="1">
    <citation type="journal article" date="2010" name="Nature">
        <title>The Ectocarpus genome and the independent evolution of multicellularity in brown algae.</title>
        <authorList>
            <person name="Cock J.M."/>
            <person name="Sterck L."/>
            <person name="Rouze P."/>
            <person name="Scornet D."/>
            <person name="Allen A.E."/>
            <person name="Amoutzias G."/>
            <person name="Anthouard V."/>
            <person name="Artiguenave F."/>
            <person name="Aury J.M."/>
            <person name="Badger J.H."/>
            <person name="Beszteri B."/>
            <person name="Billiau K."/>
            <person name="Bonnet E."/>
            <person name="Bothwell J.H."/>
            <person name="Bowler C."/>
            <person name="Boyen C."/>
            <person name="Brownlee C."/>
            <person name="Carrano C.J."/>
            <person name="Charrier B."/>
            <person name="Cho G.Y."/>
            <person name="Coelho S.M."/>
            <person name="Collen J."/>
            <person name="Corre E."/>
            <person name="Da Silva C."/>
            <person name="Delage L."/>
            <person name="Delaroque N."/>
            <person name="Dittami S.M."/>
            <person name="Doulbeau S."/>
            <person name="Elias M."/>
            <person name="Farnham G."/>
            <person name="Gachon C.M."/>
            <person name="Gschloessl B."/>
            <person name="Heesch S."/>
            <person name="Jabbari K."/>
            <person name="Jubin C."/>
            <person name="Kawai H."/>
            <person name="Kimura K."/>
            <person name="Kloareg B."/>
            <person name="Kupper F.C."/>
            <person name="Lang D."/>
            <person name="Le Bail A."/>
            <person name="Leblanc C."/>
            <person name="Lerouge P."/>
            <person name="Lohr M."/>
            <person name="Lopez P.J."/>
            <person name="Martens C."/>
            <person name="Maumus F."/>
            <person name="Michel G."/>
            <person name="Miranda-Saavedra D."/>
            <person name="Morales J."/>
            <person name="Moreau H."/>
            <person name="Motomura T."/>
            <person name="Nagasato C."/>
            <person name="Napoli C.A."/>
            <person name="Nelson D.R."/>
            <person name="Nyvall-Collen P."/>
            <person name="Peters A.F."/>
            <person name="Pommier C."/>
            <person name="Potin P."/>
            <person name="Poulain J."/>
            <person name="Quesneville H."/>
            <person name="Read B."/>
            <person name="Rensing S.A."/>
            <person name="Ritter A."/>
            <person name="Rousvoal S."/>
            <person name="Samanta M."/>
            <person name="Samson G."/>
            <person name="Schroeder D.C."/>
            <person name="Segurens B."/>
            <person name="Strittmatter M."/>
            <person name="Tonon T."/>
            <person name="Tregear J.W."/>
            <person name="Valentin K."/>
            <person name="von Dassow P."/>
            <person name="Yamagishi T."/>
            <person name="Van de Peer Y."/>
            <person name="Wincker P."/>
        </authorList>
    </citation>
    <scope>NUCLEOTIDE SEQUENCE [LARGE SCALE GENOMIC DNA]</scope>
    <source>
        <strain evidence="11">Ec32 / CCAP1310/4</strain>
    </source>
</reference>
<dbReference type="Gene3D" id="3.30.540.10">
    <property type="entry name" value="Fructose-1,6-Bisphosphatase, subunit A, domain 1"/>
    <property type="match status" value="1"/>
</dbReference>
<dbReference type="InterPro" id="IPR020583">
    <property type="entry name" value="Inositol_monoP_metal-BS"/>
</dbReference>
<dbReference type="InParanoid" id="D7FKJ4"/>
<feature type="chain" id="PRO_5003095511" description="Inositol-1-monophosphatase" evidence="9">
    <location>
        <begin position="20"/>
        <end position="354"/>
    </location>
</feature>
<evidence type="ECO:0000256" key="3">
    <source>
        <dbReference type="ARBA" id="ARBA00009759"/>
    </source>
</evidence>
<dbReference type="STRING" id="2880.D7FKJ4"/>
<gene>
    <name evidence="10" type="ORF">Esi_0144_0068</name>
</gene>
<feature type="binding site" evidence="7">
    <location>
        <position position="292"/>
    </location>
    <ligand>
        <name>Mg(2+)</name>
        <dbReference type="ChEBI" id="CHEBI:18420"/>
        <label>1</label>
        <note>catalytic</note>
    </ligand>
</feature>
<keyword evidence="11" id="KW-1185">Reference proteome</keyword>
<evidence type="ECO:0000256" key="6">
    <source>
        <dbReference type="ARBA" id="ARBA00022842"/>
    </source>
</evidence>
<evidence type="ECO:0000256" key="9">
    <source>
        <dbReference type="SAM" id="SignalP"/>
    </source>
</evidence>
<dbReference type="AlphaFoldDB" id="D7FKJ4"/>
<name>D7FKJ4_ECTSI</name>
<dbReference type="PANTHER" id="PTHR20854:SF4">
    <property type="entry name" value="INOSITOL-1-MONOPHOSPHATASE-RELATED"/>
    <property type="match status" value="1"/>
</dbReference>
<protein>
    <recommendedName>
        <fullName evidence="8">Inositol-1-monophosphatase</fullName>
        <ecNumber evidence="8">3.1.3.25</ecNumber>
    </recommendedName>
</protein>
<dbReference type="PRINTS" id="PR00377">
    <property type="entry name" value="IMPHPHTASES"/>
</dbReference>
<dbReference type="OrthoDB" id="10254945at2759"/>
<dbReference type="CDD" id="cd01639">
    <property type="entry name" value="IMPase"/>
    <property type="match status" value="1"/>
</dbReference>
<dbReference type="GO" id="GO:0046854">
    <property type="term" value="P:phosphatidylinositol phosphate biosynthetic process"/>
    <property type="evidence" value="ECO:0007669"/>
    <property type="project" value="InterPro"/>
</dbReference>
<comment type="catalytic activity">
    <reaction evidence="1 8">
        <text>a myo-inositol phosphate + H2O = myo-inositol + phosphate</text>
        <dbReference type="Rhea" id="RHEA:24056"/>
        <dbReference type="ChEBI" id="CHEBI:15377"/>
        <dbReference type="ChEBI" id="CHEBI:17268"/>
        <dbReference type="ChEBI" id="CHEBI:43474"/>
        <dbReference type="ChEBI" id="CHEBI:84139"/>
        <dbReference type="EC" id="3.1.3.25"/>
    </reaction>
</comment>
<dbReference type="InterPro" id="IPR000760">
    <property type="entry name" value="Inositol_monophosphatase-like"/>
</dbReference>
<dbReference type="GO" id="GO:0006021">
    <property type="term" value="P:inositol biosynthetic process"/>
    <property type="evidence" value="ECO:0007669"/>
    <property type="project" value="UniProtKB-UniPathway"/>
</dbReference>
<dbReference type="EMBL" id="FN649751">
    <property type="protein sequence ID" value="CBJ29396.1"/>
    <property type="molecule type" value="Genomic_DNA"/>
</dbReference>
<dbReference type="Pfam" id="PF00459">
    <property type="entry name" value="Inositol_P"/>
    <property type="match status" value="1"/>
</dbReference>
<dbReference type="InterPro" id="IPR033942">
    <property type="entry name" value="IMPase"/>
</dbReference>
<keyword evidence="5 8" id="KW-0378">Hydrolase</keyword>
<feature type="signal peptide" evidence="9">
    <location>
        <begin position="1"/>
        <end position="19"/>
    </location>
</feature>
<organism evidence="10 11">
    <name type="scientific">Ectocarpus siliculosus</name>
    <name type="common">Brown alga</name>
    <name type="synonym">Conferva siliculosa</name>
    <dbReference type="NCBI Taxonomy" id="2880"/>
    <lineage>
        <taxon>Eukaryota</taxon>
        <taxon>Sar</taxon>
        <taxon>Stramenopiles</taxon>
        <taxon>Ochrophyta</taxon>
        <taxon>PX clade</taxon>
        <taxon>Phaeophyceae</taxon>
        <taxon>Ectocarpales</taxon>
        <taxon>Ectocarpaceae</taxon>
        <taxon>Ectocarpus</taxon>
    </lineage>
</organism>
<dbReference type="EC" id="3.1.3.25" evidence="8"/>